<proteinExistence type="predicted"/>
<name>A0AAV7SPR6_PLEWA</name>
<evidence type="ECO:0000313" key="2">
    <source>
        <dbReference type="EMBL" id="KAJ1166105.1"/>
    </source>
</evidence>
<protein>
    <submittedName>
        <fullName evidence="2">Uncharacterized protein</fullName>
    </submittedName>
</protein>
<keyword evidence="3" id="KW-1185">Reference proteome</keyword>
<dbReference type="Proteomes" id="UP001066276">
    <property type="component" value="Chromosome 4_2"/>
</dbReference>
<feature type="compositionally biased region" description="Polar residues" evidence="1">
    <location>
        <begin position="81"/>
        <end position="90"/>
    </location>
</feature>
<sequence>MLDCSPNAACQKSRGTYIGGRATREGCPLRATAFQRAAGGAMRVGPHVLGCRQLGGALFALSVARDCTGGVSGQADVSGRGSRQFQGMPP</sequence>
<gene>
    <name evidence="2" type="ORF">NDU88_006514</name>
</gene>
<accession>A0AAV7SPR6</accession>
<feature type="region of interest" description="Disordered" evidence="1">
    <location>
        <begin position="70"/>
        <end position="90"/>
    </location>
</feature>
<organism evidence="2 3">
    <name type="scientific">Pleurodeles waltl</name>
    <name type="common">Iberian ribbed newt</name>
    <dbReference type="NCBI Taxonomy" id="8319"/>
    <lineage>
        <taxon>Eukaryota</taxon>
        <taxon>Metazoa</taxon>
        <taxon>Chordata</taxon>
        <taxon>Craniata</taxon>
        <taxon>Vertebrata</taxon>
        <taxon>Euteleostomi</taxon>
        <taxon>Amphibia</taxon>
        <taxon>Batrachia</taxon>
        <taxon>Caudata</taxon>
        <taxon>Salamandroidea</taxon>
        <taxon>Salamandridae</taxon>
        <taxon>Pleurodelinae</taxon>
        <taxon>Pleurodeles</taxon>
    </lineage>
</organism>
<comment type="caution">
    <text evidence="2">The sequence shown here is derived from an EMBL/GenBank/DDBJ whole genome shotgun (WGS) entry which is preliminary data.</text>
</comment>
<dbReference type="AlphaFoldDB" id="A0AAV7SPR6"/>
<evidence type="ECO:0000256" key="1">
    <source>
        <dbReference type="SAM" id="MobiDB-lite"/>
    </source>
</evidence>
<reference evidence="2" key="1">
    <citation type="journal article" date="2022" name="bioRxiv">
        <title>Sequencing and chromosome-scale assembly of the giantPleurodeles waltlgenome.</title>
        <authorList>
            <person name="Brown T."/>
            <person name="Elewa A."/>
            <person name="Iarovenko S."/>
            <person name="Subramanian E."/>
            <person name="Araus A.J."/>
            <person name="Petzold A."/>
            <person name="Susuki M."/>
            <person name="Suzuki K.-i.T."/>
            <person name="Hayashi T."/>
            <person name="Toyoda A."/>
            <person name="Oliveira C."/>
            <person name="Osipova E."/>
            <person name="Leigh N.D."/>
            <person name="Simon A."/>
            <person name="Yun M.H."/>
        </authorList>
    </citation>
    <scope>NUCLEOTIDE SEQUENCE</scope>
    <source>
        <strain evidence="2">20211129_DDA</strain>
        <tissue evidence="2">Liver</tissue>
    </source>
</reference>
<evidence type="ECO:0000313" key="3">
    <source>
        <dbReference type="Proteomes" id="UP001066276"/>
    </source>
</evidence>
<dbReference type="EMBL" id="JANPWB010000008">
    <property type="protein sequence ID" value="KAJ1166105.1"/>
    <property type="molecule type" value="Genomic_DNA"/>
</dbReference>